<keyword evidence="2 3" id="KW-0802">TPR repeat</keyword>
<organism evidence="5 6">
    <name type="scientific">Paramecium pentaurelia</name>
    <dbReference type="NCBI Taxonomy" id="43138"/>
    <lineage>
        <taxon>Eukaryota</taxon>
        <taxon>Sar</taxon>
        <taxon>Alveolata</taxon>
        <taxon>Ciliophora</taxon>
        <taxon>Intramacronucleata</taxon>
        <taxon>Oligohymenophorea</taxon>
        <taxon>Peniculida</taxon>
        <taxon>Parameciidae</taxon>
        <taxon>Paramecium</taxon>
    </lineage>
</organism>
<dbReference type="Proteomes" id="UP000689195">
    <property type="component" value="Unassembled WGS sequence"/>
</dbReference>
<feature type="repeat" description="TPR" evidence="3">
    <location>
        <begin position="274"/>
        <end position="307"/>
    </location>
</feature>
<dbReference type="OrthoDB" id="1926212at2759"/>
<dbReference type="InterPro" id="IPR051685">
    <property type="entry name" value="Ycf3/AcsC/BcsC/TPR_MFPF"/>
</dbReference>
<reference evidence="5" key="1">
    <citation type="submission" date="2021-01" db="EMBL/GenBank/DDBJ databases">
        <authorList>
            <consortium name="Genoscope - CEA"/>
            <person name="William W."/>
        </authorList>
    </citation>
    <scope>NUCLEOTIDE SEQUENCE</scope>
</reference>
<dbReference type="PANTHER" id="PTHR44943">
    <property type="entry name" value="CELLULOSE SYNTHASE OPERON PROTEIN C"/>
    <property type="match status" value="1"/>
</dbReference>
<sequence>MIKELQIKFYIEGHDYVELAYLNEKCKANRVYCHECLRNGDHVAHIKDQKNLKELIEFFYNVEQENGILISELSLIFGEIIKLFEQLKKGLEQKYQFSKERLLGLNAKQLNSALDQVIKFDEFKKGLFDEIKKFSDDMIISLKIYITELKIEQVYYIQSNQQEQVEQLYQKGNPMIYQGYKLYVEGKYKETIKLFDVAFMINPKHFNSLYIKADSLSMLGNHKDAIIWADKALSIDSNHVNSLFTKADSLNMLGNNNDAIIWADKNLSIDSNHVNSLITKGDSLTMLGKYKEALTILYQVLNLNPNHDTSLEAIIFYNKAIQINPDYQWAKNYKAECEKQLKLKK</sequence>
<keyword evidence="4" id="KW-0175">Coiled coil</keyword>
<feature type="coiled-coil region" evidence="4">
    <location>
        <begin position="81"/>
        <end position="108"/>
    </location>
</feature>
<accession>A0A8S1YFJ2</accession>
<dbReference type="AlphaFoldDB" id="A0A8S1YFJ2"/>
<keyword evidence="6" id="KW-1185">Reference proteome</keyword>
<dbReference type="PANTHER" id="PTHR44943:SF4">
    <property type="entry name" value="TPR REPEAT-CONTAINING PROTEIN MJ0798"/>
    <property type="match status" value="1"/>
</dbReference>
<evidence type="ECO:0000256" key="1">
    <source>
        <dbReference type="ARBA" id="ARBA00022737"/>
    </source>
</evidence>
<dbReference type="InterPro" id="IPR019734">
    <property type="entry name" value="TPR_rpt"/>
</dbReference>
<proteinExistence type="predicted"/>
<evidence type="ECO:0000256" key="4">
    <source>
        <dbReference type="SAM" id="Coils"/>
    </source>
</evidence>
<comment type="caution">
    <text evidence="5">The sequence shown here is derived from an EMBL/GenBank/DDBJ whole genome shotgun (WGS) entry which is preliminary data.</text>
</comment>
<evidence type="ECO:0000313" key="5">
    <source>
        <dbReference type="EMBL" id="CAD8213206.1"/>
    </source>
</evidence>
<evidence type="ECO:0008006" key="7">
    <source>
        <dbReference type="Google" id="ProtNLM"/>
    </source>
</evidence>
<dbReference type="EMBL" id="CAJJDO010000175">
    <property type="protein sequence ID" value="CAD8213206.1"/>
    <property type="molecule type" value="Genomic_DNA"/>
</dbReference>
<keyword evidence="1" id="KW-0677">Repeat</keyword>
<dbReference type="Pfam" id="PF12895">
    <property type="entry name" value="ANAPC3"/>
    <property type="match status" value="1"/>
</dbReference>
<dbReference type="SMART" id="SM00028">
    <property type="entry name" value="TPR"/>
    <property type="match status" value="4"/>
</dbReference>
<dbReference type="PROSITE" id="PS50005">
    <property type="entry name" value="TPR"/>
    <property type="match status" value="1"/>
</dbReference>
<gene>
    <name evidence="5" type="ORF">PPENT_87.1.T1750028</name>
</gene>
<evidence type="ECO:0000256" key="3">
    <source>
        <dbReference type="PROSITE-ProRule" id="PRU00339"/>
    </source>
</evidence>
<name>A0A8S1YFJ2_9CILI</name>
<evidence type="ECO:0000313" key="6">
    <source>
        <dbReference type="Proteomes" id="UP000689195"/>
    </source>
</evidence>
<protein>
    <recommendedName>
        <fullName evidence="7">Tetratricopeptide repeat protein</fullName>
    </recommendedName>
</protein>
<evidence type="ECO:0000256" key="2">
    <source>
        <dbReference type="ARBA" id="ARBA00022803"/>
    </source>
</evidence>